<evidence type="ECO:0000256" key="4">
    <source>
        <dbReference type="ARBA" id="ARBA00022898"/>
    </source>
</evidence>
<feature type="domain" description="Aminotransferase class V" evidence="7">
    <location>
        <begin position="8"/>
        <end position="377"/>
    </location>
</feature>
<dbReference type="NCBIfam" id="TIGR01977">
    <property type="entry name" value="am_tr_V_EF2568"/>
    <property type="match status" value="1"/>
</dbReference>
<comment type="catalytic activity">
    <reaction evidence="5">
        <text>(sulfur carrier)-H + L-cysteine = (sulfur carrier)-SH + L-alanine</text>
        <dbReference type="Rhea" id="RHEA:43892"/>
        <dbReference type="Rhea" id="RHEA-COMP:14737"/>
        <dbReference type="Rhea" id="RHEA-COMP:14739"/>
        <dbReference type="ChEBI" id="CHEBI:29917"/>
        <dbReference type="ChEBI" id="CHEBI:35235"/>
        <dbReference type="ChEBI" id="CHEBI:57972"/>
        <dbReference type="ChEBI" id="CHEBI:64428"/>
        <dbReference type="EC" id="2.8.1.7"/>
    </reaction>
</comment>
<evidence type="ECO:0000256" key="1">
    <source>
        <dbReference type="ARBA" id="ARBA00001933"/>
    </source>
</evidence>
<comment type="cofactor">
    <cofactor evidence="1 6">
        <name>pyridoxal 5'-phosphate</name>
        <dbReference type="ChEBI" id="CHEBI:597326"/>
    </cofactor>
</comment>
<dbReference type="InterPro" id="IPR000192">
    <property type="entry name" value="Aminotrans_V_dom"/>
</dbReference>
<keyword evidence="8" id="KW-0032">Aminotransferase</keyword>
<name>A0ABV6NKL7_9BACI</name>
<dbReference type="EMBL" id="JBHLTR010000054">
    <property type="protein sequence ID" value="MFC0561281.1"/>
    <property type="molecule type" value="Genomic_DNA"/>
</dbReference>
<keyword evidence="9" id="KW-1185">Reference proteome</keyword>
<dbReference type="PANTHER" id="PTHR43586">
    <property type="entry name" value="CYSTEINE DESULFURASE"/>
    <property type="match status" value="1"/>
</dbReference>
<dbReference type="InterPro" id="IPR015424">
    <property type="entry name" value="PyrdxlP-dep_Trfase"/>
</dbReference>
<accession>A0ABV6NKL7</accession>
<dbReference type="EC" id="2.8.1.7" evidence="3"/>
<comment type="caution">
    <text evidence="8">The sequence shown here is derived from an EMBL/GenBank/DDBJ whole genome shotgun (WGS) entry which is preliminary data.</text>
</comment>
<keyword evidence="4" id="KW-0663">Pyridoxal phosphate</keyword>
<dbReference type="InterPro" id="IPR016454">
    <property type="entry name" value="Cysteine_dSase"/>
</dbReference>
<gene>
    <name evidence="8" type="ORF">ACFFH4_20270</name>
</gene>
<dbReference type="InterPro" id="IPR010969">
    <property type="entry name" value="Cys_dSase-rel_unknwn_funct"/>
</dbReference>
<evidence type="ECO:0000256" key="3">
    <source>
        <dbReference type="ARBA" id="ARBA00012239"/>
    </source>
</evidence>
<comment type="similarity">
    <text evidence="2">Belongs to the class-V pyridoxal-phosphate-dependent aminotransferase family. Csd subfamily.</text>
</comment>
<protein>
    <recommendedName>
        <fullName evidence="3">cysteine desulfurase</fullName>
        <ecNumber evidence="3">2.8.1.7</ecNumber>
    </recommendedName>
</protein>
<dbReference type="PANTHER" id="PTHR43586:SF4">
    <property type="entry name" value="ISOPENICILLIN N EPIMERASE"/>
    <property type="match status" value="1"/>
</dbReference>
<dbReference type="Pfam" id="PF00266">
    <property type="entry name" value="Aminotran_5"/>
    <property type="match status" value="1"/>
</dbReference>
<proteinExistence type="inferred from homology"/>
<dbReference type="SUPFAM" id="SSF53383">
    <property type="entry name" value="PLP-dependent transferases"/>
    <property type="match status" value="1"/>
</dbReference>
<evidence type="ECO:0000259" key="7">
    <source>
        <dbReference type="Pfam" id="PF00266"/>
    </source>
</evidence>
<evidence type="ECO:0000313" key="9">
    <source>
        <dbReference type="Proteomes" id="UP001589833"/>
    </source>
</evidence>
<evidence type="ECO:0000256" key="2">
    <source>
        <dbReference type="ARBA" id="ARBA00010447"/>
    </source>
</evidence>
<evidence type="ECO:0000256" key="5">
    <source>
        <dbReference type="ARBA" id="ARBA00050776"/>
    </source>
</evidence>
<dbReference type="Proteomes" id="UP001589833">
    <property type="component" value="Unassembled WGS sequence"/>
</dbReference>
<dbReference type="PIRSF" id="PIRSF005572">
    <property type="entry name" value="NifS"/>
    <property type="match status" value="1"/>
</dbReference>
<dbReference type="Gene3D" id="3.40.640.10">
    <property type="entry name" value="Type I PLP-dependent aspartate aminotransferase-like (Major domain)"/>
    <property type="match status" value="1"/>
</dbReference>
<reference evidence="8 9" key="1">
    <citation type="submission" date="2024-09" db="EMBL/GenBank/DDBJ databases">
        <authorList>
            <person name="Sun Q."/>
            <person name="Mori K."/>
        </authorList>
    </citation>
    <scope>NUCLEOTIDE SEQUENCE [LARGE SCALE GENOMIC DNA]</scope>
    <source>
        <strain evidence="8 9">NCAIM B.02301</strain>
    </source>
</reference>
<evidence type="ECO:0000313" key="8">
    <source>
        <dbReference type="EMBL" id="MFC0561281.1"/>
    </source>
</evidence>
<evidence type="ECO:0000256" key="6">
    <source>
        <dbReference type="RuleBase" id="RU004504"/>
    </source>
</evidence>
<dbReference type="InterPro" id="IPR015422">
    <property type="entry name" value="PyrdxlP-dep_Trfase_small"/>
</dbReference>
<dbReference type="Gene3D" id="3.90.1150.10">
    <property type="entry name" value="Aspartate Aminotransferase, domain 1"/>
    <property type="match status" value="1"/>
</dbReference>
<sequence>MKGTRKMIYFDHAASSYPKPKTVADAMCEAVSQYSANPGRGGHQLAERARSAVEEARKKVALLFEAPSSKHVWFYQNATMALNQALVGFPFQAGDHVVATSFEHNSIIRPLEKLANEKQIAITYLEPNEEGLITVAAIEAAITPNTRLLAVSHASNVTGALVPIQEVSTVAKSKNVVFLLDASQTAGTVSIHMERDGIDLLAFAGHKSLLGPQGTGVLISKKDFQLTPLVVGGTGSHSELPHQPLNWPDRYEAGTLNTPGIAGLAAGIDEINRMGLESIWEHEQSLMEKFLKETKQITGLTVFGPDDLTQRVAVIPFSLDGLESHELAMVLDEHYQIAVRAGLHCSPKTHEVLHTSEAGLVRVSFGPYNTIKEVDQLIKALKEISQAFNG</sequence>
<organism evidence="8 9">
    <name type="scientific">Halalkalibacter alkalisediminis</name>
    <dbReference type="NCBI Taxonomy" id="935616"/>
    <lineage>
        <taxon>Bacteria</taxon>
        <taxon>Bacillati</taxon>
        <taxon>Bacillota</taxon>
        <taxon>Bacilli</taxon>
        <taxon>Bacillales</taxon>
        <taxon>Bacillaceae</taxon>
        <taxon>Halalkalibacter</taxon>
    </lineage>
</organism>
<dbReference type="GO" id="GO:0008483">
    <property type="term" value="F:transaminase activity"/>
    <property type="evidence" value="ECO:0007669"/>
    <property type="project" value="UniProtKB-KW"/>
</dbReference>
<dbReference type="PROSITE" id="PS00595">
    <property type="entry name" value="AA_TRANSFER_CLASS_5"/>
    <property type="match status" value="1"/>
</dbReference>
<dbReference type="InterPro" id="IPR020578">
    <property type="entry name" value="Aminotrans_V_PyrdxlP_BS"/>
</dbReference>
<dbReference type="InterPro" id="IPR015421">
    <property type="entry name" value="PyrdxlP-dep_Trfase_major"/>
</dbReference>
<keyword evidence="8" id="KW-0808">Transferase</keyword>